<dbReference type="Proteomes" id="UP000254621">
    <property type="component" value="Unassembled WGS sequence"/>
</dbReference>
<gene>
    <name evidence="1" type="ORF">NCTC13645_00704</name>
</gene>
<protein>
    <submittedName>
        <fullName evidence="1">Uncharacterized protein</fullName>
    </submittedName>
</protein>
<evidence type="ECO:0000313" key="1">
    <source>
        <dbReference type="EMBL" id="SUP52801.1"/>
    </source>
</evidence>
<dbReference type="EMBL" id="UHIV01000001">
    <property type="protein sequence ID" value="SUP52801.1"/>
    <property type="molecule type" value="Genomic_DNA"/>
</dbReference>
<evidence type="ECO:0000313" key="2">
    <source>
        <dbReference type="Proteomes" id="UP000254621"/>
    </source>
</evidence>
<accession>A0A380NXU8</accession>
<name>A0A380NXU8_WEIVI</name>
<dbReference type="AlphaFoldDB" id="A0A380NXU8"/>
<proteinExistence type="predicted"/>
<organism evidence="1 2">
    <name type="scientific">Weissella viridescens</name>
    <name type="common">Lactobacillus viridescens</name>
    <dbReference type="NCBI Taxonomy" id="1629"/>
    <lineage>
        <taxon>Bacteria</taxon>
        <taxon>Bacillati</taxon>
        <taxon>Bacillota</taxon>
        <taxon>Bacilli</taxon>
        <taxon>Lactobacillales</taxon>
        <taxon>Lactobacillaceae</taxon>
        <taxon>Weissella</taxon>
    </lineage>
</organism>
<reference evidence="1 2" key="1">
    <citation type="submission" date="2018-06" db="EMBL/GenBank/DDBJ databases">
        <authorList>
            <consortium name="Pathogen Informatics"/>
            <person name="Doyle S."/>
        </authorList>
    </citation>
    <scope>NUCLEOTIDE SEQUENCE [LARGE SCALE GENOMIC DNA]</scope>
    <source>
        <strain evidence="1 2">NCTC13645</strain>
    </source>
</reference>
<sequence length="30" mass="3425">MDFDNVVASLDAQIKHITKKIKGIFGFQIF</sequence>